<sequence length="388" mass="43862">MSGINDGASGTAGGKSGDKKRKSSSIAKSLGFKSSSFSDSNGGSAAKNPKKKSSKRTSRSELTVGAAVNDNNDNDNLYTVAPPSVYPSSVGEISTVVEATNYYTDFTPAYNYENMDVDLIVTRREILKDYNAMLMPIENGKPSEPSTRYSTYMKKLHGDASDQDVDVVFIVAPTLNQIPASPNNVRSLQQNINELALYLHYLSRSTTQSIKEYFMYKRQGYSNNALDYKECMLVLKNFHVNRANYMKFSDLVYNFYVSLIQNLNTFAHILVNVNYTHNRTNASQVLTYFINQCVGYIVDHVTDLLSINDGRTSNRIDLDMQNHIEQQQISLTSYYNYNLVNLQAHKYYKFTPDNDDNPVEQYKHNVTAENKIYSIKLFVIPIDTSLKF</sequence>
<dbReference type="EMBL" id="DQ504428">
    <property type="protein sequence ID" value="ABF47381.1"/>
    <property type="molecule type" value="Genomic_DNA"/>
</dbReference>
<reference evidence="2 3" key="1">
    <citation type="journal article" date="2009" name="BMC Genomics">
        <title>Genomic sequence, organization and characteristics of a new nucleopolyhedrovirus isolated from Clanis bilineata larva.</title>
        <authorList>
            <person name="Zhu S.Y."/>
            <person name="Yi J.P."/>
            <person name="Shen W.D."/>
            <person name="Wang L.Q."/>
            <person name="He H.G."/>
            <person name="Wang Y."/>
            <person name="Li B."/>
            <person name="Wang W.B."/>
        </authorList>
    </citation>
    <scope>NUCLEOTIDE SEQUENCE [LARGE SCALE GENOMIC DNA]</scope>
    <source>
        <strain evidence="2">DZ1</strain>
    </source>
</reference>
<dbReference type="RefSeq" id="YP_717576.1">
    <property type="nucleotide sequence ID" value="NC_008293.1"/>
</dbReference>
<name>Q0N462_9ABAC</name>
<protein>
    <submittedName>
        <fullName evidence="2">Chch42-like peptide</fullName>
    </submittedName>
</protein>
<evidence type="ECO:0000256" key="1">
    <source>
        <dbReference type="SAM" id="MobiDB-lite"/>
    </source>
</evidence>
<feature type="compositionally biased region" description="Basic residues" evidence="1">
    <location>
        <begin position="48"/>
        <end position="57"/>
    </location>
</feature>
<organism evidence="2 3">
    <name type="scientific">Clanis bilineata nucleopolyhedrovirus</name>
    <dbReference type="NCBI Taxonomy" id="1307957"/>
    <lineage>
        <taxon>Viruses</taxon>
        <taxon>Viruses incertae sedis</taxon>
        <taxon>Naldaviricetes</taxon>
        <taxon>Lefavirales</taxon>
        <taxon>Baculoviridae</taxon>
        <taxon>Alphabaculovirus</taxon>
        <taxon>Alphabaculovirus clabilineatae</taxon>
    </lineage>
</organism>
<dbReference type="Proteomes" id="UP000214353">
    <property type="component" value="Segment"/>
</dbReference>
<dbReference type="KEGG" id="vg:5141912"/>
<proteinExistence type="predicted"/>
<dbReference type="OrthoDB" id="21890at10239"/>
<evidence type="ECO:0000313" key="2">
    <source>
        <dbReference type="EMBL" id="ABF47381.1"/>
    </source>
</evidence>
<feature type="region of interest" description="Disordered" evidence="1">
    <location>
        <begin position="1"/>
        <end position="80"/>
    </location>
</feature>
<keyword evidence="3" id="KW-1185">Reference proteome</keyword>
<accession>Q0N462</accession>
<dbReference type="GeneID" id="5141912"/>
<feature type="compositionally biased region" description="Low complexity" evidence="1">
    <location>
        <begin position="24"/>
        <end position="47"/>
    </location>
</feature>
<evidence type="ECO:0000313" key="3">
    <source>
        <dbReference type="Proteomes" id="UP000214353"/>
    </source>
</evidence>